<keyword evidence="5 10" id="KW-0521">NADP</keyword>
<dbReference type="InterPro" id="IPR023282">
    <property type="entry name" value="HMG_CoA_Rdtase_N"/>
</dbReference>
<dbReference type="Pfam" id="PF00368">
    <property type="entry name" value="HMG-CoA_red"/>
    <property type="match status" value="1"/>
</dbReference>
<dbReference type="GO" id="GO:0005778">
    <property type="term" value="C:peroxisomal membrane"/>
    <property type="evidence" value="ECO:0007669"/>
    <property type="project" value="TreeGrafter"/>
</dbReference>
<keyword evidence="4 10" id="KW-0256">Endoplasmic reticulum</keyword>
<dbReference type="SUPFAM" id="SSF56542">
    <property type="entry name" value="Substrate-binding domain of HMG-CoA reductase"/>
    <property type="match status" value="1"/>
</dbReference>
<dbReference type="InterPro" id="IPR002202">
    <property type="entry name" value="HMG_CoA_Rdtase"/>
</dbReference>
<evidence type="ECO:0000256" key="3">
    <source>
        <dbReference type="ARBA" id="ARBA00022692"/>
    </source>
</evidence>
<evidence type="ECO:0000256" key="9">
    <source>
        <dbReference type="ARBA" id="ARBA00023136"/>
    </source>
</evidence>
<dbReference type="Pfam" id="PF13323">
    <property type="entry name" value="HPIH"/>
    <property type="match status" value="1"/>
</dbReference>
<evidence type="ECO:0000256" key="4">
    <source>
        <dbReference type="ARBA" id="ARBA00022824"/>
    </source>
</evidence>
<feature type="transmembrane region" description="Helical" evidence="10">
    <location>
        <begin position="245"/>
        <end position="267"/>
    </location>
</feature>
<feature type="transmembrane region" description="Helical" evidence="10">
    <location>
        <begin position="39"/>
        <end position="60"/>
    </location>
</feature>
<keyword evidence="9 10" id="KW-0472">Membrane</keyword>
<keyword evidence="6 10" id="KW-1133">Transmembrane helix</keyword>
<evidence type="ECO:0000256" key="6">
    <source>
        <dbReference type="ARBA" id="ARBA00022989"/>
    </source>
</evidence>
<evidence type="ECO:0000313" key="14">
    <source>
        <dbReference type="Proteomes" id="UP000037904"/>
    </source>
</evidence>
<sequence>MNSSGFLSHTRQVASRRPNASWLNRKVTSFLQLLSRLTFVNPITAVALVALLASLSYIVILEDTLSSGASQVAIDNTAASWQFLVRGSQQLRATPMSNWTWHSDDSEVSSQIDHLALLTLIFPGTTLSNTVSFQDIQGKNVSFIPLPFTSRLRSIDAEHTALAFCVPYVEATKLLPTLQEIPNTHNINKDENKIGPERKTWIMRGERERRQGMGLGKARISVAQWVRGSYSAFLDLLKTTQTLDIVLMALVYVSMNITIATLIVSMRRLGSRISLAAGVLISSFFAFLFGLLVTTKIFHTPITIRLLSEGLPFLVVVIGFEKNITLSQSALSHAIEHKQPSGRPDVARYAIDTAIQDTGFRIVRDYAVEILLLVAGSLSGIQGGLQELCFLAAWILFFDCVLLFLFYAPILCIKLEIDRIMRRIDVRSALQDDGISHRVAENIARVSSSGSLTIFGNQVNRFRDIPSLKIIMAGCVGLVILANVAYVAYVEGASFLLTSFPIWSRHLGNTVITNPSIDPFKVAPEGLEFLLESAKMRGQGIAVDILRPINYELTDAFTPATNSEFGTGTNGFALPNVGTSVTDSLLKGLEDPVLLRWIMGVLPLSIAFNVYLFNAARWGINNDTDRKNGEPVSVETSTFIDHKTTSRTIVSGCNPADMAERSKPGEQSAETVHLPVTELLEGSKSPRRTSQQVIELHQAKRTHELDDEEVVALSLQGMIPGYALEKTLNFDYNRAVKVRRTIISRAKVTANLTYLLGDSNLPYRDYNWSQVFGACCENVIGYMPIPVGVAGPLVIDGRSYFIPMATTEGVLVASVSRGAKAINAHGGAVTVLTSDGMTRGPCLGFKSLERAGQAKLWLDSQEGQKTMEDAFNSTSRFARLEGMDSVLAGTNLYIRFKASTADAMGMNMISKGVERALSVMKDTAFEDTDIVTLTGNYCSDKKASAINWVQGRGKSVVAEALIPADVVKAVLKTDIDSLVDVFLNKNMIGSAMAGSIGGFNAQAANIVAAVFIATGQDPAQVVESSNCITIMKRVDEFLHITVSMPSIEVGTLGGGTILDPQGAMLDLLGVRGPHDTQPGANACRLARIIAAATMAGELSLCSALAAGHLVTAHMQHNRSATPTRSNTPAPAPGQARFSGSNT</sequence>
<dbReference type="CDD" id="cd00643">
    <property type="entry name" value="HMG-CoA_reductase_classI"/>
    <property type="match status" value="1"/>
</dbReference>
<dbReference type="InterPro" id="IPR000731">
    <property type="entry name" value="SSD"/>
</dbReference>
<dbReference type="Pfam" id="PF12349">
    <property type="entry name" value="Sterol-sensing"/>
    <property type="match status" value="1"/>
</dbReference>
<evidence type="ECO:0000256" key="10">
    <source>
        <dbReference type="RuleBase" id="RU361219"/>
    </source>
</evidence>
<dbReference type="InterPro" id="IPR009029">
    <property type="entry name" value="HMG_CoA_Rdtase_sub-bd_dom_sf"/>
</dbReference>
<evidence type="ECO:0000256" key="8">
    <source>
        <dbReference type="ARBA" id="ARBA00023098"/>
    </source>
</evidence>
<dbReference type="InterPro" id="IPR023076">
    <property type="entry name" value="HMG_CoA_Rdtase_CS"/>
</dbReference>
<dbReference type="PROSITE" id="PS50156">
    <property type="entry name" value="SSD"/>
    <property type="match status" value="1"/>
</dbReference>
<dbReference type="Proteomes" id="UP000037904">
    <property type="component" value="Unassembled WGS sequence"/>
</dbReference>
<dbReference type="InterPro" id="IPR023074">
    <property type="entry name" value="HMG_CoA_Rdtase_cat_sf"/>
</dbReference>
<dbReference type="Gene3D" id="1.10.3270.10">
    <property type="entry name" value="HMGR, N-terminal domain"/>
    <property type="match status" value="1"/>
</dbReference>
<comment type="similarity">
    <text evidence="2 10">Belongs to the HMG-CoA reductase family.</text>
</comment>
<evidence type="ECO:0000313" key="13">
    <source>
        <dbReference type="EMBL" id="KPA35735.1"/>
    </source>
</evidence>
<dbReference type="OrthoDB" id="310654at2759"/>
<evidence type="ECO:0000259" key="12">
    <source>
        <dbReference type="PROSITE" id="PS50156"/>
    </source>
</evidence>
<feature type="compositionally biased region" description="Polar residues" evidence="11">
    <location>
        <begin position="1117"/>
        <end position="1128"/>
    </location>
</feature>
<dbReference type="PANTHER" id="PTHR10572:SF24">
    <property type="entry name" value="3-HYDROXY-3-METHYLGLUTARYL-COENZYME A REDUCTASE"/>
    <property type="match status" value="1"/>
</dbReference>
<proteinExistence type="inferred from homology"/>
<gene>
    <name evidence="13" type="ORF">FLAG1_11546</name>
</gene>
<dbReference type="PRINTS" id="PR00071">
    <property type="entry name" value="HMGCOARDTASE"/>
</dbReference>
<dbReference type="GO" id="GO:0015936">
    <property type="term" value="P:coenzyme A metabolic process"/>
    <property type="evidence" value="ECO:0007669"/>
    <property type="project" value="InterPro"/>
</dbReference>
<protein>
    <recommendedName>
        <fullName evidence="10">3-hydroxy-3-methylglutaryl coenzyme A reductase</fullName>
        <shortName evidence="10">HMG-CoA reductase</shortName>
        <ecNumber evidence="10">1.1.1.34</ecNumber>
    </recommendedName>
</protein>
<comment type="pathway">
    <text evidence="10">Metabolic intermediate biosynthesis; (R)-mevalonate biosynthesis; (R)-mevalonate from acetyl-CoA: step 3/3.</text>
</comment>
<dbReference type="GO" id="GO:0006696">
    <property type="term" value="P:ergosterol biosynthetic process"/>
    <property type="evidence" value="ECO:0007669"/>
    <property type="project" value="TreeGrafter"/>
</dbReference>
<dbReference type="Gene3D" id="3.30.70.420">
    <property type="entry name" value="Hydroxymethylglutaryl-CoA reductase, class I/II, NAD/NADP-binding domain"/>
    <property type="match status" value="1"/>
</dbReference>
<dbReference type="NCBIfam" id="TIGR00533">
    <property type="entry name" value="HMG_CoA_R_NADP"/>
    <property type="match status" value="1"/>
</dbReference>
<feature type="domain" description="SSD" evidence="12">
    <location>
        <begin position="244"/>
        <end position="413"/>
    </location>
</feature>
<dbReference type="SUPFAM" id="SSF55035">
    <property type="entry name" value="NAD-binding domain of HMG-CoA reductase"/>
    <property type="match status" value="1"/>
</dbReference>
<dbReference type="EC" id="1.1.1.34" evidence="10"/>
<keyword evidence="8" id="KW-0443">Lipid metabolism</keyword>
<reference evidence="13 14" key="1">
    <citation type="submission" date="2015-04" db="EMBL/GenBank/DDBJ databases">
        <title>The draft genome sequence of Fusarium langsethiae, a T-2/HT-2 mycotoxin producer.</title>
        <authorList>
            <person name="Lysoe E."/>
            <person name="Divon H.H."/>
            <person name="Terzi V."/>
            <person name="Orru L."/>
            <person name="Lamontanara A."/>
            <person name="Kolseth A.-K."/>
            <person name="Frandsen R.J."/>
            <person name="Nielsen K."/>
            <person name="Thrane U."/>
        </authorList>
    </citation>
    <scope>NUCLEOTIDE SEQUENCE [LARGE SCALE GENOMIC DNA]</scope>
    <source>
        <strain evidence="13 14">Fl201059</strain>
    </source>
</reference>
<dbReference type="PROSITE" id="PS50065">
    <property type="entry name" value="HMG_COA_REDUCTASE_4"/>
    <property type="match status" value="1"/>
</dbReference>
<dbReference type="PANTHER" id="PTHR10572">
    <property type="entry name" value="3-HYDROXY-3-METHYLGLUTARYL-COENZYME A REDUCTASE"/>
    <property type="match status" value="1"/>
</dbReference>
<dbReference type="PROSITE" id="PS00318">
    <property type="entry name" value="HMG_COA_REDUCTASE_2"/>
    <property type="match status" value="1"/>
</dbReference>
<dbReference type="InterPro" id="IPR025583">
    <property type="entry name" value="HMG-CoA_N_dom"/>
</dbReference>
<dbReference type="UniPathway" id="UPA00058">
    <property type="reaction ID" value="UER00103"/>
</dbReference>
<dbReference type="AlphaFoldDB" id="A0A0N0V4P9"/>
<evidence type="ECO:0000256" key="1">
    <source>
        <dbReference type="ARBA" id="ARBA00004477"/>
    </source>
</evidence>
<dbReference type="InterPro" id="IPR053958">
    <property type="entry name" value="HMGCR/SNAP/NPC1-like_SSD"/>
</dbReference>
<comment type="subcellular location">
    <subcellularLocation>
        <location evidence="1 10">Endoplasmic reticulum membrane</location>
        <topology evidence="1 10">Multi-pass membrane protein</topology>
    </subcellularLocation>
</comment>
<dbReference type="FunFam" id="3.30.70.420:FF:000001">
    <property type="entry name" value="3-hydroxy-3-methylglutaryl coenzyme A reductase"/>
    <property type="match status" value="1"/>
</dbReference>
<comment type="catalytic activity">
    <reaction evidence="10">
        <text>(R)-mevalonate + 2 NADP(+) + CoA = (3S)-3-hydroxy-3-methylglutaryl-CoA + 2 NADPH + 2 H(+)</text>
        <dbReference type="Rhea" id="RHEA:15989"/>
        <dbReference type="ChEBI" id="CHEBI:15378"/>
        <dbReference type="ChEBI" id="CHEBI:36464"/>
        <dbReference type="ChEBI" id="CHEBI:43074"/>
        <dbReference type="ChEBI" id="CHEBI:57287"/>
        <dbReference type="ChEBI" id="CHEBI:57783"/>
        <dbReference type="ChEBI" id="CHEBI:58349"/>
        <dbReference type="EC" id="1.1.1.34"/>
    </reaction>
</comment>
<organism evidence="13 14">
    <name type="scientific">Fusarium langsethiae</name>
    <dbReference type="NCBI Taxonomy" id="179993"/>
    <lineage>
        <taxon>Eukaryota</taxon>
        <taxon>Fungi</taxon>
        <taxon>Dikarya</taxon>
        <taxon>Ascomycota</taxon>
        <taxon>Pezizomycotina</taxon>
        <taxon>Sordariomycetes</taxon>
        <taxon>Hypocreomycetidae</taxon>
        <taxon>Hypocreales</taxon>
        <taxon>Nectriaceae</taxon>
        <taxon>Fusarium</taxon>
    </lineage>
</organism>
<dbReference type="InterPro" id="IPR009023">
    <property type="entry name" value="HMG_CoA_Rdtase_NAD(P)-bd_sf"/>
</dbReference>
<dbReference type="GO" id="GO:0008299">
    <property type="term" value="P:isoprenoid biosynthetic process"/>
    <property type="evidence" value="ECO:0007669"/>
    <property type="project" value="InterPro"/>
</dbReference>
<dbReference type="InterPro" id="IPR004554">
    <property type="entry name" value="HMG_CoA_Rdtase_eu_arc"/>
</dbReference>
<dbReference type="FunFam" id="3.90.770.10:FF:000001">
    <property type="entry name" value="3-hydroxy-3-methylglutaryl coenzyme A reductase"/>
    <property type="match status" value="1"/>
</dbReference>
<feature type="transmembrane region" description="Helical" evidence="10">
    <location>
        <begin position="366"/>
        <end position="385"/>
    </location>
</feature>
<dbReference type="GO" id="GO:0004420">
    <property type="term" value="F:hydroxymethylglutaryl-CoA reductase (NADPH) activity"/>
    <property type="evidence" value="ECO:0007669"/>
    <property type="project" value="UniProtKB-EC"/>
</dbReference>
<evidence type="ECO:0000256" key="5">
    <source>
        <dbReference type="ARBA" id="ARBA00022857"/>
    </source>
</evidence>
<evidence type="ECO:0000256" key="11">
    <source>
        <dbReference type="SAM" id="MobiDB-lite"/>
    </source>
</evidence>
<evidence type="ECO:0000256" key="2">
    <source>
        <dbReference type="ARBA" id="ARBA00007661"/>
    </source>
</evidence>
<dbReference type="EMBL" id="JXCE01000923">
    <property type="protein sequence ID" value="KPA35735.1"/>
    <property type="molecule type" value="Genomic_DNA"/>
</dbReference>
<dbReference type="PROSITE" id="PS00066">
    <property type="entry name" value="HMG_COA_REDUCTASE_1"/>
    <property type="match status" value="1"/>
</dbReference>
<feature type="region of interest" description="Disordered" evidence="11">
    <location>
        <begin position="1115"/>
        <end position="1142"/>
    </location>
</feature>
<keyword evidence="3 10" id="KW-0812">Transmembrane</keyword>
<feature type="transmembrane region" description="Helical" evidence="10">
    <location>
        <begin position="273"/>
        <end position="293"/>
    </location>
</feature>
<dbReference type="FunFam" id="1.10.3270.10:FF:000001">
    <property type="entry name" value="3-hydroxy-3-methylglutaryl coenzyme A reductase"/>
    <property type="match status" value="1"/>
</dbReference>
<dbReference type="Gene3D" id="3.90.770.10">
    <property type="entry name" value="3-hydroxy-3-methylglutaryl-coenzyme A Reductase, Chain A, domain 2"/>
    <property type="match status" value="1"/>
</dbReference>
<comment type="caution">
    <text evidence="13">The sequence shown here is derived from an EMBL/GenBank/DDBJ whole genome shotgun (WGS) entry which is preliminary data.</text>
</comment>
<evidence type="ECO:0000256" key="7">
    <source>
        <dbReference type="ARBA" id="ARBA00023002"/>
    </source>
</evidence>
<feature type="transmembrane region" description="Helical" evidence="10">
    <location>
        <begin position="470"/>
        <end position="489"/>
    </location>
</feature>
<name>A0A0N0V4P9_FUSLA</name>
<feature type="transmembrane region" description="Helical" evidence="10">
    <location>
        <begin position="391"/>
        <end position="413"/>
    </location>
</feature>
<dbReference type="GO" id="GO:0005789">
    <property type="term" value="C:endoplasmic reticulum membrane"/>
    <property type="evidence" value="ECO:0007669"/>
    <property type="project" value="UniProtKB-SubCell"/>
</dbReference>
<keyword evidence="7 10" id="KW-0560">Oxidoreductase</keyword>
<accession>A0A0N0V4P9</accession>
<keyword evidence="14" id="KW-1185">Reference proteome</keyword>